<protein>
    <recommendedName>
        <fullName evidence="3">Phage tail protein</fullName>
    </recommendedName>
</protein>
<reference evidence="1" key="2">
    <citation type="submission" date="2020-09" db="EMBL/GenBank/DDBJ databases">
        <authorList>
            <person name="Sun Q."/>
            <person name="Zhou Y."/>
        </authorList>
    </citation>
    <scope>NUCLEOTIDE SEQUENCE</scope>
    <source>
        <strain evidence="1">CGMCC 4.7110</strain>
    </source>
</reference>
<dbReference type="InterPro" id="IPR010667">
    <property type="entry name" value="Phage_T4_Gp19"/>
</dbReference>
<evidence type="ECO:0008006" key="3">
    <source>
        <dbReference type="Google" id="ProtNLM"/>
    </source>
</evidence>
<proteinExistence type="predicted"/>
<reference evidence="1" key="1">
    <citation type="journal article" date="2014" name="Int. J. Syst. Evol. Microbiol.">
        <title>Complete genome sequence of Corynebacterium casei LMG S-19264T (=DSM 44701T), isolated from a smear-ripened cheese.</title>
        <authorList>
            <consortium name="US DOE Joint Genome Institute (JGI-PGF)"/>
            <person name="Walter F."/>
            <person name="Albersmeier A."/>
            <person name="Kalinowski J."/>
            <person name="Ruckert C."/>
        </authorList>
    </citation>
    <scope>NUCLEOTIDE SEQUENCE</scope>
    <source>
        <strain evidence="1">CGMCC 4.7110</strain>
    </source>
</reference>
<gene>
    <name evidence="1" type="ORF">GCM10011578_063650</name>
</gene>
<dbReference type="Pfam" id="PF06841">
    <property type="entry name" value="Phage_T4_gp19"/>
    <property type="match status" value="1"/>
</dbReference>
<sequence>MMGSLRGAAEQAQDIAGPLTVGMSHRYSVLIDNIAYHFGDWSRVTGLSVSWQQIEHRVGDNGNQVWLFPGATRYEPITLSRAAGPYSRVVQHWLTQTSKNPQPQSGTIQLVDFAGIPMVQWRLSEFFPIAWSVDSFDAAGAKPAVETLKLAHTGFLEDDLNSSALSPASPMISPF</sequence>
<dbReference type="PANTHER" id="PTHR38009">
    <property type="entry name" value="CONSERVED HYPOTHETICAL PHAGE TAIL PROTEIN"/>
    <property type="match status" value="1"/>
</dbReference>
<keyword evidence="2" id="KW-1185">Reference proteome</keyword>
<dbReference type="Proteomes" id="UP000653411">
    <property type="component" value="Unassembled WGS sequence"/>
</dbReference>
<dbReference type="NCBIfam" id="TIGR02241">
    <property type="entry name" value="conserved hypothetical phage tail region protein"/>
    <property type="match status" value="1"/>
</dbReference>
<dbReference type="EMBL" id="BMML01000016">
    <property type="protein sequence ID" value="GGN27965.1"/>
    <property type="molecule type" value="Genomic_DNA"/>
</dbReference>
<dbReference type="InterPro" id="IPR011747">
    <property type="entry name" value="CHP02241"/>
</dbReference>
<accession>A0A917XHV8</accession>
<evidence type="ECO:0000313" key="2">
    <source>
        <dbReference type="Proteomes" id="UP000653411"/>
    </source>
</evidence>
<evidence type="ECO:0000313" key="1">
    <source>
        <dbReference type="EMBL" id="GGN27965.1"/>
    </source>
</evidence>
<organism evidence="1 2">
    <name type="scientific">Streptomyces fuscichromogenes</name>
    <dbReference type="NCBI Taxonomy" id="1324013"/>
    <lineage>
        <taxon>Bacteria</taxon>
        <taxon>Bacillati</taxon>
        <taxon>Actinomycetota</taxon>
        <taxon>Actinomycetes</taxon>
        <taxon>Kitasatosporales</taxon>
        <taxon>Streptomycetaceae</taxon>
        <taxon>Streptomyces</taxon>
    </lineage>
</organism>
<comment type="caution">
    <text evidence="1">The sequence shown here is derived from an EMBL/GenBank/DDBJ whole genome shotgun (WGS) entry which is preliminary data.</text>
</comment>
<dbReference type="AlphaFoldDB" id="A0A917XHV8"/>
<dbReference type="PANTHER" id="PTHR38009:SF1">
    <property type="entry name" value="CONSERVED HYPOTHETICAL PHAGE TAIL PROTEIN"/>
    <property type="match status" value="1"/>
</dbReference>
<dbReference type="GO" id="GO:0005198">
    <property type="term" value="F:structural molecule activity"/>
    <property type="evidence" value="ECO:0007669"/>
    <property type="project" value="InterPro"/>
</dbReference>
<name>A0A917XHV8_9ACTN</name>